<organism evidence="1">
    <name type="scientific">marine sediment metagenome</name>
    <dbReference type="NCBI Taxonomy" id="412755"/>
    <lineage>
        <taxon>unclassified sequences</taxon>
        <taxon>metagenomes</taxon>
        <taxon>ecological metagenomes</taxon>
    </lineage>
</organism>
<proteinExistence type="predicted"/>
<sequence>MIGKKEIGKFLTLNEETNAIDYLEKAYDFIKKTEYDHWALKWVILSLYGALYGFAINSLRGSDPSNRVIYKIKNGKENLISFKETIKRCQNPKWMYMTSLSKILKLSNKEKESIRRLSEHYRNDFVHYRSWFSPIK</sequence>
<accession>X1VJX9</accession>
<dbReference type="EMBL" id="BARW01027476">
    <property type="protein sequence ID" value="GAJ15756.1"/>
    <property type="molecule type" value="Genomic_DNA"/>
</dbReference>
<name>X1VJX9_9ZZZZ</name>
<reference evidence="1" key="1">
    <citation type="journal article" date="2014" name="Front. Microbiol.">
        <title>High frequency of phylogenetically diverse reductive dehalogenase-homologous genes in deep subseafloor sedimentary metagenomes.</title>
        <authorList>
            <person name="Kawai M."/>
            <person name="Futagami T."/>
            <person name="Toyoda A."/>
            <person name="Takaki Y."/>
            <person name="Nishi S."/>
            <person name="Hori S."/>
            <person name="Arai W."/>
            <person name="Tsubouchi T."/>
            <person name="Morono Y."/>
            <person name="Uchiyama I."/>
            <person name="Ito T."/>
            <person name="Fujiyama A."/>
            <person name="Inagaki F."/>
            <person name="Takami H."/>
        </authorList>
    </citation>
    <scope>NUCLEOTIDE SEQUENCE</scope>
    <source>
        <strain evidence="1">Expedition CK06-06</strain>
    </source>
</reference>
<dbReference type="AlphaFoldDB" id="X1VJX9"/>
<protein>
    <submittedName>
        <fullName evidence="1">Uncharacterized protein</fullName>
    </submittedName>
</protein>
<evidence type="ECO:0000313" key="1">
    <source>
        <dbReference type="EMBL" id="GAJ15756.1"/>
    </source>
</evidence>
<comment type="caution">
    <text evidence="1">The sequence shown here is derived from an EMBL/GenBank/DDBJ whole genome shotgun (WGS) entry which is preliminary data.</text>
</comment>
<gene>
    <name evidence="1" type="ORF">S12H4_44574</name>
</gene>